<evidence type="ECO:0000313" key="2">
    <source>
        <dbReference type="EMBL" id="PSR53213.1"/>
    </source>
</evidence>
<dbReference type="EMBL" id="PYFT01000001">
    <property type="protein sequence ID" value="PSR53213.1"/>
    <property type="molecule type" value="Genomic_DNA"/>
</dbReference>
<accession>A0A2T2YCI5</accession>
<gene>
    <name evidence="2" type="ORF">AHMF7605_06555</name>
</gene>
<protein>
    <submittedName>
        <fullName evidence="2">Uncharacterized protein</fullName>
    </submittedName>
</protein>
<name>A0A2T2YCI5_9BACT</name>
<dbReference type="Proteomes" id="UP000240357">
    <property type="component" value="Unassembled WGS sequence"/>
</dbReference>
<comment type="caution">
    <text evidence="2">The sequence shown here is derived from an EMBL/GenBank/DDBJ whole genome shotgun (WGS) entry which is preliminary data.</text>
</comment>
<sequence>MSHLKRIQKAKSKLHQFDYGGPFSVPVLRSSMAQRSEPRFAKPPERVKRGPPVRRLTRTDEPYPHLEMEIGTGSIKN</sequence>
<evidence type="ECO:0000256" key="1">
    <source>
        <dbReference type="SAM" id="MobiDB-lite"/>
    </source>
</evidence>
<reference evidence="2 3" key="1">
    <citation type="submission" date="2018-03" db="EMBL/GenBank/DDBJ databases">
        <title>Adhaeribacter sp. HMF7605 Genome sequencing and assembly.</title>
        <authorList>
            <person name="Kang H."/>
            <person name="Kang J."/>
            <person name="Cha I."/>
            <person name="Kim H."/>
            <person name="Joh K."/>
        </authorList>
    </citation>
    <scope>NUCLEOTIDE SEQUENCE [LARGE SCALE GENOMIC DNA]</scope>
    <source>
        <strain evidence="2 3">HMF7605</strain>
    </source>
</reference>
<feature type="compositionally biased region" description="Basic and acidic residues" evidence="1">
    <location>
        <begin position="36"/>
        <end position="48"/>
    </location>
</feature>
<dbReference type="AlphaFoldDB" id="A0A2T2YCI5"/>
<organism evidence="2 3">
    <name type="scientific">Adhaeribacter arboris</name>
    <dbReference type="NCBI Taxonomy" id="2072846"/>
    <lineage>
        <taxon>Bacteria</taxon>
        <taxon>Pseudomonadati</taxon>
        <taxon>Bacteroidota</taxon>
        <taxon>Cytophagia</taxon>
        <taxon>Cytophagales</taxon>
        <taxon>Hymenobacteraceae</taxon>
        <taxon>Adhaeribacter</taxon>
    </lineage>
</organism>
<feature type="region of interest" description="Disordered" evidence="1">
    <location>
        <begin position="34"/>
        <end position="77"/>
    </location>
</feature>
<evidence type="ECO:0000313" key="3">
    <source>
        <dbReference type="Proteomes" id="UP000240357"/>
    </source>
</evidence>
<feature type="compositionally biased region" description="Basic and acidic residues" evidence="1">
    <location>
        <begin position="57"/>
        <end position="68"/>
    </location>
</feature>
<proteinExistence type="predicted"/>
<keyword evidence="3" id="KW-1185">Reference proteome</keyword>